<dbReference type="GO" id="GO:0016787">
    <property type="term" value="F:hydrolase activity"/>
    <property type="evidence" value="ECO:0007669"/>
    <property type="project" value="UniProtKB-KW"/>
</dbReference>
<keyword evidence="1 3" id="KW-0378">Hydrolase</keyword>
<dbReference type="PANTHER" id="PTHR48081:SF8">
    <property type="entry name" value="ALPHA_BETA HYDROLASE FOLD-3 DOMAIN-CONTAINING PROTEIN-RELATED"/>
    <property type="match status" value="1"/>
</dbReference>
<feature type="domain" description="Alpha/beta hydrolase fold-3" evidence="2">
    <location>
        <begin position="88"/>
        <end position="295"/>
    </location>
</feature>
<sequence length="328" mass="34541">MTELGWPAFDAESVAPWRAITGNDLDGQPTGITAEMLPRIRAFTMSDREALLAGRQFGGDDVEIATPDGKMTLSVFLPRERREGAPAIFWIHGGGMIVGDRFGAGDALDLAEASGAVVVSPEYRLAPEHPSPAALDDCLAGFRWFSDHVEELGADPRRLFLAGGSAGGGLAAACALRIRDEGGPALSGLILLSPMLDDRMAGVSAQQFTFGVPWTRSSNVFGWRCLLGERAGTQDVSIYEAPGRAGDLTGLPPSFIDVGSADLFRDESVAFASAIWGSGGNAELHVWPGGYHGFEQMAPASALAVAAVAARKSWLSRILAAQKEQGAD</sequence>
<keyword evidence="4" id="KW-1185">Reference proteome</keyword>
<proteinExistence type="predicted"/>
<dbReference type="RefSeq" id="WP_344831360.1">
    <property type="nucleotide sequence ID" value="NZ_BAAAUV010000010.1"/>
</dbReference>
<organism evidence="3 4">
    <name type="scientific">Actinocorallia longicatena</name>
    <dbReference type="NCBI Taxonomy" id="111803"/>
    <lineage>
        <taxon>Bacteria</taxon>
        <taxon>Bacillati</taxon>
        <taxon>Actinomycetota</taxon>
        <taxon>Actinomycetes</taxon>
        <taxon>Streptosporangiales</taxon>
        <taxon>Thermomonosporaceae</taxon>
        <taxon>Actinocorallia</taxon>
    </lineage>
</organism>
<evidence type="ECO:0000313" key="3">
    <source>
        <dbReference type="EMBL" id="GAA3219848.1"/>
    </source>
</evidence>
<dbReference type="EMBL" id="BAAAUV010000010">
    <property type="protein sequence ID" value="GAA3219848.1"/>
    <property type="molecule type" value="Genomic_DNA"/>
</dbReference>
<dbReference type="Proteomes" id="UP001501237">
    <property type="component" value="Unassembled WGS sequence"/>
</dbReference>
<evidence type="ECO:0000256" key="1">
    <source>
        <dbReference type="ARBA" id="ARBA00022801"/>
    </source>
</evidence>
<dbReference type="PANTHER" id="PTHR48081">
    <property type="entry name" value="AB HYDROLASE SUPERFAMILY PROTEIN C4A8.06C"/>
    <property type="match status" value="1"/>
</dbReference>
<protein>
    <submittedName>
        <fullName evidence="3">Alpha/beta hydrolase</fullName>
    </submittedName>
</protein>
<reference evidence="4" key="1">
    <citation type="journal article" date="2019" name="Int. J. Syst. Evol. Microbiol.">
        <title>The Global Catalogue of Microorganisms (GCM) 10K type strain sequencing project: providing services to taxonomists for standard genome sequencing and annotation.</title>
        <authorList>
            <consortium name="The Broad Institute Genomics Platform"/>
            <consortium name="The Broad Institute Genome Sequencing Center for Infectious Disease"/>
            <person name="Wu L."/>
            <person name="Ma J."/>
        </authorList>
    </citation>
    <scope>NUCLEOTIDE SEQUENCE [LARGE SCALE GENOMIC DNA]</scope>
    <source>
        <strain evidence="4">JCM 9377</strain>
    </source>
</reference>
<comment type="caution">
    <text evidence="3">The sequence shown here is derived from an EMBL/GenBank/DDBJ whole genome shotgun (WGS) entry which is preliminary data.</text>
</comment>
<dbReference type="Pfam" id="PF07859">
    <property type="entry name" value="Abhydrolase_3"/>
    <property type="match status" value="1"/>
</dbReference>
<dbReference type="InterPro" id="IPR029058">
    <property type="entry name" value="AB_hydrolase_fold"/>
</dbReference>
<gene>
    <name evidence="3" type="ORF">GCM10010468_44140</name>
</gene>
<name>A0ABP6QCL2_9ACTN</name>
<evidence type="ECO:0000313" key="4">
    <source>
        <dbReference type="Proteomes" id="UP001501237"/>
    </source>
</evidence>
<dbReference type="InterPro" id="IPR050300">
    <property type="entry name" value="GDXG_lipolytic_enzyme"/>
</dbReference>
<dbReference type="InterPro" id="IPR013094">
    <property type="entry name" value="AB_hydrolase_3"/>
</dbReference>
<dbReference type="SUPFAM" id="SSF53474">
    <property type="entry name" value="alpha/beta-Hydrolases"/>
    <property type="match status" value="1"/>
</dbReference>
<evidence type="ECO:0000259" key="2">
    <source>
        <dbReference type="Pfam" id="PF07859"/>
    </source>
</evidence>
<dbReference type="Gene3D" id="3.40.50.1820">
    <property type="entry name" value="alpha/beta hydrolase"/>
    <property type="match status" value="1"/>
</dbReference>
<accession>A0ABP6QCL2</accession>